<evidence type="ECO:0000313" key="2">
    <source>
        <dbReference type="Proteomes" id="UP000217507"/>
    </source>
</evidence>
<protein>
    <submittedName>
        <fullName evidence="1">Uncharacterized protein</fullName>
    </submittedName>
</protein>
<dbReference type="AlphaFoldDB" id="A0A1Z4KF72"/>
<dbReference type="SUPFAM" id="SSF53448">
    <property type="entry name" value="Nucleotide-diphospho-sugar transferases"/>
    <property type="match status" value="1"/>
</dbReference>
<name>A0A1Z4KF72_ANAVA</name>
<dbReference type="InterPro" id="IPR029044">
    <property type="entry name" value="Nucleotide-diphossugar_trans"/>
</dbReference>
<proteinExistence type="predicted"/>
<organism evidence="1 2">
    <name type="scientific">Trichormus variabilis NIES-23</name>
    <dbReference type="NCBI Taxonomy" id="1973479"/>
    <lineage>
        <taxon>Bacteria</taxon>
        <taxon>Bacillati</taxon>
        <taxon>Cyanobacteriota</taxon>
        <taxon>Cyanophyceae</taxon>
        <taxon>Nostocales</taxon>
        <taxon>Nostocaceae</taxon>
        <taxon>Trichormus</taxon>
    </lineage>
</organism>
<sequence length="353" mass="42082">MLNNLVQHLQYRKKQFTRLLERLRSYFYVWLNVKHIHGKRLTWWSKSDCTVLSVVRDCEDYIESFIQHYLALGVKHIVLMDNGSKDGTISRAAKYKQVTIVECHLSFAEYKRDMRQFLIDHYSFNRWCLLVDCDEFFDYPCSDEISFRDLLAWLDIHRYNAVMGQMLDMFPRGAIQTQSNGKNLDFLQSHRWFEIADIEEKLLPSGLSNKMKDKANLKLHYGGVRNRVFNNSPFLSKFALLKPNFRLQLVGSHLVQWANIADITCVMFHYKFLPQFTQVVDKAVREKQYYNNSSEYKRYQEVLLENNTLILHSHNSIEYRNINQLLELGFIKVNKNYIQYKQEINQGQENTRN</sequence>
<accession>A0A1Z4KF72</accession>
<dbReference type="EMBL" id="AP018216">
    <property type="protein sequence ID" value="BAY67599.1"/>
    <property type="molecule type" value="Genomic_DNA"/>
</dbReference>
<dbReference type="Proteomes" id="UP000217507">
    <property type="component" value="Chromosome"/>
</dbReference>
<dbReference type="Gene3D" id="3.90.550.10">
    <property type="entry name" value="Spore Coat Polysaccharide Biosynthesis Protein SpsA, Chain A"/>
    <property type="match status" value="1"/>
</dbReference>
<dbReference type="Pfam" id="PF13704">
    <property type="entry name" value="Glyco_tranf_2_4"/>
    <property type="match status" value="1"/>
</dbReference>
<evidence type="ECO:0000313" key="1">
    <source>
        <dbReference type="EMBL" id="BAY67599.1"/>
    </source>
</evidence>
<gene>
    <name evidence="1" type="ORF">NIES23_03730</name>
</gene>
<reference evidence="1 2" key="1">
    <citation type="submission" date="2017-06" db="EMBL/GenBank/DDBJ databases">
        <title>Genome sequencing of cyanobaciteial culture collection at National Institute for Environmental Studies (NIES).</title>
        <authorList>
            <person name="Hirose Y."/>
            <person name="Shimura Y."/>
            <person name="Fujisawa T."/>
            <person name="Nakamura Y."/>
            <person name="Kawachi M."/>
        </authorList>
    </citation>
    <scope>NUCLEOTIDE SEQUENCE [LARGE SCALE GENOMIC DNA]</scope>
    <source>
        <strain evidence="1 2">NIES-23</strain>
    </source>
</reference>